<accession>A0A9N9PA24</accession>
<gene>
    <name evidence="1" type="ORF">DERYTH_LOCUS23386</name>
</gene>
<dbReference type="Proteomes" id="UP000789405">
    <property type="component" value="Unassembled WGS sequence"/>
</dbReference>
<proteinExistence type="predicted"/>
<dbReference type="EMBL" id="CAJVPY010035474">
    <property type="protein sequence ID" value="CAG8801097.1"/>
    <property type="molecule type" value="Genomic_DNA"/>
</dbReference>
<dbReference type="AlphaFoldDB" id="A0A9N9PA24"/>
<dbReference type="OrthoDB" id="10444132at2759"/>
<sequence>MSDFAELIEKERINCYDCSEFSEPEKIADGVCKLEWRNFRMTVARKSIKINLNKKE</sequence>
<evidence type="ECO:0000313" key="2">
    <source>
        <dbReference type="Proteomes" id="UP000789405"/>
    </source>
</evidence>
<protein>
    <submittedName>
        <fullName evidence="1">23695_t:CDS:1</fullName>
    </submittedName>
</protein>
<feature type="non-terminal residue" evidence="1">
    <location>
        <position position="56"/>
    </location>
</feature>
<comment type="caution">
    <text evidence="1">The sequence shown here is derived from an EMBL/GenBank/DDBJ whole genome shotgun (WGS) entry which is preliminary data.</text>
</comment>
<reference evidence="1" key="1">
    <citation type="submission" date="2021-06" db="EMBL/GenBank/DDBJ databases">
        <authorList>
            <person name="Kallberg Y."/>
            <person name="Tangrot J."/>
            <person name="Rosling A."/>
        </authorList>
    </citation>
    <scope>NUCLEOTIDE SEQUENCE</scope>
    <source>
        <strain evidence="1">MA453B</strain>
    </source>
</reference>
<organism evidence="1 2">
    <name type="scientific">Dentiscutata erythropus</name>
    <dbReference type="NCBI Taxonomy" id="1348616"/>
    <lineage>
        <taxon>Eukaryota</taxon>
        <taxon>Fungi</taxon>
        <taxon>Fungi incertae sedis</taxon>
        <taxon>Mucoromycota</taxon>
        <taxon>Glomeromycotina</taxon>
        <taxon>Glomeromycetes</taxon>
        <taxon>Diversisporales</taxon>
        <taxon>Gigasporaceae</taxon>
        <taxon>Dentiscutata</taxon>
    </lineage>
</organism>
<name>A0A9N9PA24_9GLOM</name>
<keyword evidence="2" id="KW-1185">Reference proteome</keyword>
<evidence type="ECO:0000313" key="1">
    <source>
        <dbReference type="EMBL" id="CAG8801097.1"/>
    </source>
</evidence>